<organism evidence="1 2">
    <name type="scientific">Neorhodopirellula lusitana</name>
    <dbReference type="NCBI Taxonomy" id="445327"/>
    <lineage>
        <taxon>Bacteria</taxon>
        <taxon>Pseudomonadati</taxon>
        <taxon>Planctomycetota</taxon>
        <taxon>Planctomycetia</taxon>
        <taxon>Pirellulales</taxon>
        <taxon>Pirellulaceae</taxon>
        <taxon>Neorhodopirellula</taxon>
    </lineage>
</organism>
<name>A0ABY1PRW1_9BACT</name>
<sequence>MKFKSVAIGLKSRALFFRSTTSQPSLRRRSKVNPSQSYKVAGDHRLNATYGITDAVEAFVLITFGDDRDVECSQSENRDAVHQF</sequence>
<evidence type="ECO:0000313" key="1">
    <source>
        <dbReference type="EMBL" id="SMP42999.1"/>
    </source>
</evidence>
<comment type="caution">
    <text evidence="1">The sequence shown here is derived from an EMBL/GenBank/DDBJ whole genome shotgun (WGS) entry which is preliminary data.</text>
</comment>
<protein>
    <submittedName>
        <fullName evidence="1">Uncharacterized protein</fullName>
    </submittedName>
</protein>
<proteinExistence type="predicted"/>
<accession>A0ABY1PRW1</accession>
<gene>
    <name evidence="1" type="ORF">SAMN06265222_101874</name>
</gene>
<reference evidence="1 2" key="1">
    <citation type="submission" date="2017-05" db="EMBL/GenBank/DDBJ databases">
        <authorList>
            <person name="Varghese N."/>
            <person name="Submissions S."/>
        </authorList>
    </citation>
    <scope>NUCLEOTIDE SEQUENCE [LARGE SCALE GENOMIC DNA]</scope>
    <source>
        <strain evidence="1 2">DSM 25457</strain>
    </source>
</reference>
<dbReference type="EMBL" id="FXUG01000001">
    <property type="protein sequence ID" value="SMP42999.1"/>
    <property type="molecule type" value="Genomic_DNA"/>
</dbReference>
<dbReference type="Proteomes" id="UP001158067">
    <property type="component" value="Unassembled WGS sequence"/>
</dbReference>
<evidence type="ECO:0000313" key="2">
    <source>
        <dbReference type="Proteomes" id="UP001158067"/>
    </source>
</evidence>
<keyword evidence="2" id="KW-1185">Reference proteome</keyword>